<dbReference type="PROSITE" id="PS51294">
    <property type="entry name" value="HTH_MYB"/>
    <property type="match status" value="1"/>
</dbReference>
<evidence type="ECO:0000259" key="2">
    <source>
        <dbReference type="PROSITE" id="PS50090"/>
    </source>
</evidence>
<dbReference type="SUPFAM" id="SSF46689">
    <property type="entry name" value="Homeodomain-like"/>
    <property type="match status" value="1"/>
</dbReference>
<feature type="domain" description="Myb-like" evidence="2">
    <location>
        <begin position="212"/>
        <end position="264"/>
    </location>
</feature>
<feature type="region of interest" description="Disordered" evidence="1">
    <location>
        <begin position="168"/>
        <end position="187"/>
    </location>
</feature>
<reference evidence="4" key="1">
    <citation type="submission" date="2022-11" db="EMBL/GenBank/DDBJ databases">
        <title>Centuries of genome instability and evolution in soft-shell clam transmissible cancer (bioRxiv).</title>
        <authorList>
            <person name="Hart S.F.M."/>
            <person name="Yonemitsu M.A."/>
            <person name="Giersch R.M."/>
            <person name="Beal B.F."/>
            <person name="Arriagada G."/>
            <person name="Davis B.W."/>
            <person name="Ostrander E.A."/>
            <person name="Goff S.P."/>
            <person name="Metzger M.J."/>
        </authorList>
    </citation>
    <scope>NUCLEOTIDE SEQUENCE</scope>
    <source>
        <strain evidence="4">MELC-2E11</strain>
        <tissue evidence="4">Siphon/mantle</tissue>
    </source>
</reference>
<feature type="domain" description="HTH myb-type" evidence="3">
    <location>
        <begin position="212"/>
        <end position="268"/>
    </location>
</feature>
<dbReference type="Gene3D" id="1.10.10.60">
    <property type="entry name" value="Homeodomain-like"/>
    <property type="match status" value="1"/>
</dbReference>
<evidence type="ECO:0008006" key="6">
    <source>
        <dbReference type="Google" id="ProtNLM"/>
    </source>
</evidence>
<name>A0ABY7FL28_MYAAR</name>
<proteinExistence type="predicted"/>
<dbReference type="InterPro" id="IPR036507">
    <property type="entry name" value="Telomere_rpt-bd_fac_dimer_sf"/>
</dbReference>
<dbReference type="CDD" id="cd11660">
    <property type="entry name" value="SANT_TRF"/>
    <property type="match status" value="1"/>
</dbReference>
<dbReference type="PANTHER" id="PTHR46833">
    <property type="entry name" value="TELOMERIC REPEAT-BINDING FACTOR 2 TERF2"/>
    <property type="match status" value="1"/>
</dbReference>
<dbReference type="Gene3D" id="1.25.40.210">
    <property type="entry name" value="Telomere repeat-binding factor, dimerisation domain"/>
    <property type="match status" value="1"/>
</dbReference>
<dbReference type="Proteomes" id="UP001164746">
    <property type="component" value="Chromosome 12"/>
</dbReference>
<evidence type="ECO:0000313" key="5">
    <source>
        <dbReference type="Proteomes" id="UP001164746"/>
    </source>
</evidence>
<sequence>MAAQLKVNEWILEYYANEIFKEFNENHKLSSQTMSLVEVLIMNQSYNKKDTVNELIIFLMVLCRLSDGSDPTIVYEEHENSDDGSEISLSSCTPLEDLISHWKALVNMQVDEDIVAEGNELTHIIQLESVLVCLRIDEQDRAKAVFDRQFGTVDESNKAAEEALNSLDKHAEKAGPSGRSRQENRVDRHLSEHLNSSNELEDEFNRISTLSTTSRGRKKWTDEEMEEFYDATVMLGVGKWAQIKEYMGTERTGVMLKDKWRNMVKNGDIERFAKVKKRK</sequence>
<dbReference type="InterPro" id="IPR030657">
    <property type="entry name" value="TERF2"/>
</dbReference>
<dbReference type="InterPro" id="IPR001005">
    <property type="entry name" value="SANT/Myb"/>
</dbReference>
<evidence type="ECO:0000313" key="4">
    <source>
        <dbReference type="EMBL" id="WAR21383.1"/>
    </source>
</evidence>
<protein>
    <recommendedName>
        <fullName evidence="6">Telomeric repeat-binding factor</fullName>
    </recommendedName>
</protein>
<accession>A0ABY7FL28</accession>
<keyword evidence="5" id="KW-1185">Reference proteome</keyword>
<dbReference type="InterPro" id="IPR017930">
    <property type="entry name" value="Myb_dom"/>
</dbReference>
<dbReference type="InterPro" id="IPR009057">
    <property type="entry name" value="Homeodomain-like_sf"/>
</dbReference>
<dbReference type="EMBL" id="CP111023">
    <property type="protein sequence ID" value="WAR21383.1"/>
    <property type="molecule type" value="Genomic_DNA"/>
</dbReference>
<dbReference type="SMART" id="SM00717">
    <property type="entry name" value="SANT"/>
    <property type="match status" value="1"/>
</dbReference>
<dbReference type="PANTHER" id="PTHR46833:SF1">
    <property type="entry name" value="TELOMERIC REPEAT-BINDING FACTOR 2"/>
    <property type="match status" value="1"/>
</dbReference>
<evidence type="ECO:0000256" key="1">
    <source>
        <dbReference type="SAM" id="MobiDB-lite"/>
    </source>
</evidence>
<dbReference type="Pfam" id="PF00249">
    <property type="entry name" value="Myb_DNA-binding"/>
    <property type="match status" value="1"/>
</dbReference>
<organism evidence="4 5">
    <name type="scientific">Mya arenaria</name>
    <name type="common">Soft-shell clam</name>
    <dbReference type="NCBI Taxonomy" id="6604"/>
    <lineage>
        <taxon>Eukaryota</taxon>
        <taxon>Metazoa</taxon>
        <taxon>Spiralia</taxon>
        <taxon>Lophotrochozoa</taxon>
        <taxon>Mollusca</taxon>
        <taxon>Bivalvia</taxon>
        <taxon>Autobranchia</taxon>
        <taxon>Heteroconchia</taxon>
        <taxon>Euheterodonta</taxon>
        <taxon>Imparidentia</taxon>
        <taxon>Neoheterodontei</taxon>
        <taxon>Myida</taxon>
        <taxon>Myoidea</taxon>
        <taxon>Myidae</taxon>
        <taxon>Mya</taxon>
    </lineage>
</organism>
<dbReference type="SUPFAM" id="SSF63600">
    <property type="entry name" value="Telomeric repeat binding factor (TRF) dimerisation domain"/>
    <property type="match status" value="1"/>
</dbReference>
<gene>
    <name evidence="4" type="ORF">MAR_015357</name>
</gene>
<evidence type="ECO:0000259" key="3">
    <source>
        <dbReference type="PROSITE" id="PS51294"/>
    </source>
</evidence>
<dbReference type="PROSITE" id="PS50090">
    <property type="entry name" value="MYB_LIKE"/>
    <property type="match status" value="1"/>
</dbReference>